<dbReference type="InterPro" id="IPR012312">
    <property type="entry name" value="Hemerythrin-like"/>
</dbReference>
<reference evidence="3" key="1">
    <citation type="journal article" date="2019" name="Int. J. Syst. Evol. Microbiol.">
        <title>The Global Catalogue of Microorganisms (GCM) 10K type strain sequencing project: providing services to taxonomists for standard genome sequencing and annotation.</title>
        <authorList>
            <consortium name="The Broad Institute Genomics Platform"/>
            <consortium name="The Broad Institute Genome Sequencing Center for Infectious Disease"/>
            <person name="Wu L."/>
            <person name="Ma J."/>
        </authorList>
    </citation>
    <scope>NUCLEOTIDE SEQUENCE [LARGE SCALE GENOMIC DNA]</scope>
    <source>
        <strain evidence="3">CGMCC 4.7241</strain>
    </source>
</reference>
<feature type="domain" description="Hemerythrin-like" evidence="1">
    <location>
        <begin position="17"/>
        <end position="142"/>
    </location>
</feature>
<sequence>MSRETGGPADIRDMGIVHSALRRDLRRVRMVLTADGEIAQERRRAIGEHLVWLMHSLHVHHTGEDTHLWPEIRRREPSAGALLDVMDADHKRIAGPIGGIEKVGTAYAAGSADAAEVLAAVDQLEAALLPHLAREEQQMMPVVAQVLTDTEYEELGERAFIKPKSFSDLAMEGHWVLDNATPEVRELMVSKIPAVPRWILLNLLGGPYQRRRKAAWEGTPAADLAPVPAESLS</sequence>
<evidence type="ECO:0000313" key="3">
    <source>
        <dbReference type="Proteomes" id="UP001595699"/>
    </source>
</evidence>
<comment type="caution">
    <text evidence="2">The sequence shown here is derived from an EMBL/GenBank/DDBJ whole genome shotgun (WGS) entry which is preliminary data.</text>
</comment>
<dbReference type="EMBL" id="JBHRZH010000006">
    <property type="protein sequence ID" value="MFC3761132.1"/>
    <property type="molecule type" value="Genomic_DNA"/>
</dbReference>
<protein>
    <submittedName>
        <fullName evidence="2">Hemerythrin domain-containing protein</fullName>
    </submittedName>
</protein>
<keyword evidence="3" id="KW-1185">Reference proteome</keyword>
<dbReference type="Pfam" id="PF01814">
    <property type="entry name" value="Hemerythrin"/>
    <property type="match status" value="1"/>
</dbReference>
<evidence type="ECO:0000259" key="1">
    <source>
        <dbReference type="Pfam" id="PF01814"/>
    </source>
</evidence>
<proteinExistence type="predicted"/>
<evidence type="ECO:0000313" key="2">
    <source>
        <dbReference type="EMBL" id="MFC3761132.1"/>
    </source>
</evidence>
<name>A0ABV7Y7M9_9ACTN</name>
<dbReference type="RefSeq" id="WP_205117348.1">
    <property type="nucleotide sequence ID" value="NZ_JAFBCM010000001.1"/>
</dbReference>
<dbReference type="Gene3D" id="1.20.120.520">
    <property type="entry name" value="nmb1532 protein domain like"/>
    <property type="match status" value="1"/>
</dbReference>
<gene>
    <name evidence="2" type="ORF">ACFOUW_09795</name>
</gene>
<dbReference type="Proteomes" id="UP001595699">
    <property type="component" value="Unassembled WGS sequence"/>
</dbReference>
<accession>A0ABV7Y7M9</accession>
<organism evidence="2 3">
    <name type="scientific">Tenggerimyces flavus</name>
    <dbReference type="NCBI Taxonomy" id="1708749"/>
    <lineage>
        <taxon>Bacteria</taxon>
        <taxon>Bacillati</taxon>
        <taxon>Actinomycetota</taxon>
        <taxon>Actinomycetes</taxon>
        <taxon>Propionibacteriales</taxon>
        <taxon>Nocardioidaceae</taxon>
        <taxon>Tenggerimyces</taxon>
    </lineage>
</organism>
<dbReference type="CDD" id="cd12108">
    <property type="entry name" value="Hr-like"/>
    <property type="match status" value="1"/>
</dbReference>